<feature type="domain" description="Alpha fucosidase A-like C-terminal" evidence="2">
    <location>
        <begin position="689"/>
        <end position="752"/>
    </location>
</feature>
<name>A0AAC9N7R8_9FLAO</name>
<evidence type="ECO:0000313" key="5">
    <source>
        <dbReference type="Proteomes" id="UP000175968"/>
    </source>
</evidence>
<dbReference type="Proteomes" id="UP000175968">
    <property type="component" value="Chromosome"/>
</dbReference>
<organism evidence="4 5">
    <name type="scientific">Flavobacterium gilvum</name>
    <dbReference type="NCBI Taxonomy" id="1492737"/>
    <lineage>
        <taxon>Bacteria</taxon>
        <taxon>Pseudomonadati</taxon>
        <taxon>Bacteroidota</taxon>
        <taxon>Flavobacteriia</taxon>
        <taxon>Flavobacteriales</taxon>
        <taxon>Flavobacteriaceae</taxon>
        <taxon>Flavobacterium</taxon>
    </lineage>
</organism>
<dbReference type="InterPro" id="IPR027414">
    <property type="entry name" value="GH95_N_dom"/>
</dbReference>
<dbReference type="Gene3D" id="2.70.98.50">
    <property type="entry name" value="putative glycoside hydrolase family protein from bacillus halodurans"/>
    <property type="match status" value="1"/>
</dbReference>
<dbReference type="InterPro" id="IPR016518">
    <property type="entry name" value="Alpha-L-fucosidase"/>
</dbReference>
<protein>
    <recommendedName>
        <fullName evidence="6">Alpha-L-fucosidase</fullName>
    </recommendedName>
</protein>
<accession>A0AAC9N7R8</accession>
<evidence type="ECO:0000259" key="3">
    <source>
        <dbReference type="Pfam" id="PF22124"/>
    </source>
</evidence>
<dbReference type="Gene3D" id="2.60.40.1180">
    <property type="entry name" value="Golgi alpha-mannosidase II"/>
    <property type="match status" value="1"/>
</dbReference>
<dbReference type="PIRSF" id="PIRSF007663">
    <property type="entry name" value="UCP007663"/>
    <property type="match status" value="1"/>
</dbReference>
<dbReference type="Pfam" id="PF14498">
    <property type="entry name" value="Glyco_hyd_65N_2"/>
    <property type="match status" value="1"/>
</dbReference>
<dbReference type="GO" id="GO:0004560">
    <property type="term" value="F:alpha-L-fucosidase activity"/>
    <property type="evidence" value="ECO:0007669"/>
    <property type="project" value="InterPro"/>
</dbReference>
<feature type="domain" description="Glycosyl hydrolase family 95 N-terminal" evidence="1">
    <location>
        <begin position="17"/>
        <end position="257"/>
    </location>
</feature>
<dbReference type="PANTHER" id="PTHR31084:SF0">
    <property type="entry name" value="ALPHA-L-FUCOSIDASE 2"/>
    <property type="match status" value="1"/>
</dbReference>
<evidence type="ECO:0000259" key="2">
    <source>
        <dbReference type="Pfam" id="PF21307"/>
    </source>
</evidence>
<dbReference type="SUPFAM" id="SSF48208">
    <property type="entry name" value="Six-hairpin glycosidases"/>
    <property type="match status" value="1"/>
</dbReference>
<sequence length="766" mass="85807">MLFYCFSVQSQTNYNKLWYKQPAKTWNEALPVGNGRLGAMVFGNTTNEIIQLNEESIWAGSKINNNNTEALKHLKDFQQTIFESKYKEALAIGSTYFVGTPPRVRSYQTLGNLLIDYKWDIEPTDYNRNLDLDKGVVTTSFDVHGNRFSQKVYVSAPDNIIVVQLDAENQGEINATIGLQRDIDAVCTAFANGTIKLKGQIIDVDDAKSGPGGAHMKFNEELRLKTINGTVKAEKDKLIISNAKSVTIILTAATDYNIEKLDFDRAINPETNCEIILDKAVKFSSSALEKRHLNEYQPMFSRVKLNFGTDLLSKLPTDERLNLVKSGGSDNGLIALYFQYGRYLLMGSSRKPGVLPANLQGIWNKEMNASWNSDFHTNINLQMNYWLAENCNLSETTAVLSRFMTKISEPGAVTAKEMYGARGWTLHHLTDVFGRTGVADGVWGITPMNGPWMTFPIYEHFLFTRDTTFLRKTAYPLLKGSAEFVLDFLVKSPEGYLVTNPSNSPENTFYDPIAKTQSKLTYGATIDIEIANALFDYCSQAAEILKVDADFIKKLKVAQKQFPPIAINSKGRIQEWIRDFEEPEPGHRHMSHLLGLFPLSQFTPETPDLFKAASNSIEGRLAKGGGHTGWSTAWIINFYARLQNSEKAYENILKLLSKSTQNNLFDSCPPFQIDGNFGGAAGIAEMLLQSHNGIIRLLPALPEAWKDGEVKGLCARGGFEVSMVWKNKHLIKATIYSKKGGVAQLLYDSKMQKINLKPNKQIDLKF</sequence>
<dbReference type="InterPro" id="IPR049053">
    <property type="entry name" value="AFCA-like_C"/>
</dbReference>
<evidence type="ECO:0000313" key="4">
    <source>
        <dbReference type="EMBL" id="AOW11354.1"/>
    </source>
</evidence>
<dbReference type="Gene3D" id="1.50.10.10">
    <property type="match status" value="1"/>
</dbReference>
<evidence type="ECO:0000259" key="1">
    <source>
        <dbReference type="Pfam" id="PF14498"/>
    </source>
</evidence>
<gene>
    <name evidence="4" type="ORF">EM308_10975</name>
</gene>
<dbReference type="EMBL" id="CP017479">
    <property type="protein sequence ID" value="AOW11354.1"/>
    <property type="molecule type" value="Genomic_DNA"/>
</dbReference>
<dbReference type="InterPro" id="IPR012341">
    <property type="entry name" value="6hp_glycosidase-like_sf"/>
</dbReference>
<keyword evidence="5" id="KW-1185">Reference proteome</keyword>
<dbReference type="PANTHER" id="PTHR31084">
    <property type="entry name" value="ALPHA-L-FUCOSIDASE 2"/>
    <property type="match status" value="1"/>
</dbReference>
<proteinExistence type="predicted"/>
<evidence type="ECO:0008006" key="6">
    <source>
        <dbReference type="Google" id="ProtNLM"/>
    </source>
</evidence>
<dbReference type="GO" id="GO:0005975">
    <property type="term" value="P:carbohydrate metabolic process"/>
    <property type="evidence" value="ECO:0007669"/>
    <property type="project" value="InterPro"/>
</dbReference>
<dbReference type="KEGG" id="fgl:EM308_10975"/>
<reference evidence="4 5" key="1">
    <citation type="submission" date="2016-10" db="EMBL/GenBank/DDBJ databases">
        <title>Flavobacterium gilvum sp. nov., isolated from stream water.</title>
        <authorList>
            <person name="Shin S.-K."/>
            <person name="Cho Y.-J."/>
            <person name="Yi H."/>
        </authorList>
    </citation>
    <scope>NUCLEOTIDE SEQUENCE [LARGE SCALE GENOMIC DNA]</scope>
    <source>
        <strain evidence="4 5">EM1308</strain>
    </source>
</reference>
<dbReference type="Pfam" id="PF21307">
    <property type="entry name" value="Glyco_hydro_95_C"/>
    <property type="match status" value="1"/>
</dbReference>
<feature type="domain" description="Glycosyl hydrolase family 95 catalytic" evidence="3">
    <location>
        <begin position="286"/>
        <end position="687"/>
    </location>
</feature>
<dbReference type="InterPro" id="IPR008928">
    <property type="entry name" value="6-hairpin_glycosidase_sf"/>
</dbReference>
<dbReference type="Pfam" id="PF22124">
    <property type="entry name" value="Glyco_hydro_95_cat"/>
    <property type="match status" value="1"/>
</dbReference>
<dbReference type="AlphaFoldDB" id="A0AAC9N7R8"/>
<dbReference type="InterPro" id="IPR054363">
    <property type="entry name" value="GH95_cat"/>
</dbReference>
<dbReference type="InterPro" id="IPR013780">
    <property type="entry name" value="Glyco_hydro_b"/>
</dbReference>